<dbReference type="PANTHER" id="PTHR35534">
    <property type="entry name" value="50S RIBOSOMAL PROTEIN L32"/>
    <property type="match status" value="1"/>
</dbReference>
<dbReference type="AlphaFoldDB" id="A0A2W7G9A4"/>
<evidence type="ECO:0000256" key="1">
    <source>
        <dbReference type="ARBA" id="ARBA00008560"/>
    </source>
</evidence>
<dbReference type="Pfam" id="PF01783">
    <property type="entry name" value="Ribosomal_L32p"/>
    <property type="match status" value="1"/>
</dbReference>
<dbReference type="Proteomes" id="UP000249646">
    <property type="component" value="Unassembled WGS sequence"/>
</dbReference>
<dbReference type="SUPFAM" id="SSF57829">
    <property type="entry name" value="Zn-binding ribosomal proteins"/>
    <property type="match status" value="1"/>
</dbReference>
<proteinExistence type="inferred from homology"/>
<dbReference type="GO" id="GO:0003735">
    <property type="term" value="F:structural constituent of ribosome"/>
    <property type="evidence" value="ECO:0007669"/>
    <property type="project" value="InterPro"/>
</dbReference>
<evidence type="ECO:0000313" key="6">
    <source>
        <dbReference type="EMBL" id="PZW01635.1"/>
    </source>
</evidence>
<gene>
    <name evidence="5" type="primary">rpmF</name>
    <name evidence="6" type="ORF">BCF89_101167</name>
</gene>
<dbReference type="InterPro" id="IPR011332">
    <property type="entry name" value="Ribosomal_zn-bd"/>
</dbReference>
<name>A0A2W7G9A4_9BACT</name>
<organism evidence="6 7">
    <name type="scientific">Metamycoplasma auris</name>
    <dbReference type="NCBI Taxonomy" id="51363"/>
    <lineage>
        <taxon>Bacteria</taxon>
        <taxon>Bacillati</taxon>
        <taxon>Mycoplasmatota</taxon>
        <taxon>Mycoplasmoidales</taxon>
        <taxon>Metamycoplasmataceae</taxon>
        <taxon>Metamycoplasma</taxon>
    </lineage>
</organism>
<dbReference type="InterPro" id="IPR044957">
    <property type="entry name" value="Ribosomal_bL32_bact"/>
</dbReference>
<evidence type="ECO:0000313" key="7">
    <source>
        <dbReference type="Proteomes" id="UP000249646"/>
    </source>
</evidence>
<dbReference type="PANTHER" id="PTHR35534:SF1">
    <property type="entry name" value="LARGE RIBOSOMAL SUBUNIT PROTEIN BL32"/>
    <property type="match status" value="1"/>
</dbReference>
<evidence type="ECO:0000256" key="5">
    <source>
        <dbReference type="HAMAP-Rule" id="MF_00340"/>
    </source>
</evidence>
<evidence type="ECO:0000256" key="4">
    <source>
        <dbReference type="ARBA" id="ARBA00035178"/>
    </source>
</evidence>
<accession>A0A2W7G9A4</accession>
<dbReference type="GO" id="GO:0006412">
    <property type="term" value="P:translation"/>
    <property type="evidence" value="ECO:0007669"/>
    <property type="project" value="UniProtKB-UniRule"/>
</dbReference>
<dbReference type="HAMAP" id="MF_00340">
    <property type="entry name" value="Ribosomal_bL32"/>
    <property type="match status" value="1"/>
</dbReference>
<keyword evidence="3 5" id="KW-0687">Ribonucleoprotein</keyword>
<keyword evidence="7" id="KW-1185">Reference proteome</keyword>
<keyword evidence="2 5" id="KW-0689">Ribosomal protein</keyword>
<dbReference type="InterPro" id="IPR002677">
    <property type="entry name" value="Ribosomal_bL32"/>
</dbReference>
<evidence type="ECO:0000256" key="2">
    <source>
        <dbReference type="ARBA" id="ARBA00022980"/>
    </source>
</evidence>
<protein>
    <recommendedName>
        <fullName evidence="4 5">Large ribosomal subunit protein bL32</fullName>
    </recommendedName>
</protein>
<dbReference type="Gene3D" id="1.20.5.640">
    <property type="entry name" value="Single helix bin"/>
    <property type="match status" value="1"/>
</dbReference>
<sequence>MAVVPKRKTSKQRKHLRRSHHALSVATLVECKHCKQLIIPHQACKYCGFYKDIKVLKNAINDKIK</sequence>
<dbReference type="OrthoDB" id="9812874at2"/>
<reference evidence="6 7" key="1">
    <citation type="submission" date="2018-06" db="EMBL/GenBank/DDBJ databases">
        <title>Genomic Encyclopedia of Archaeal and Bacterial Type Strains, Phase II (KMG-II): from individual species to whole genera.</title>
        <authorList>
            <person name="Goeker M."/>
        </authorList>
    </citation>
    <scope>NUCLEOTIDE SEQUENCE [LARGE SCALE GENOMIC DNA]</scope>
    <source>
        <strain evidence="6 7">ATCC 51348</strain>
    </source>
</reference>
<dbReference type="EMBL" id="QKUB01000001">
    <property type="protein sequence ID" value="PZW01635.1"/>
    <property type="molecule type" value="Genomic_DNA"/>
</dbReference>
<comment type="caution">
    <text evidence="6">The sequence shown here is derived from an EMBL/GenBank/DDBJ whole genome shotgun (WGS) entry which is preliminary data.</text>
</comment>
<dbReference type="NCBIfam" id="TIGR01031">
    <property type="entry name" value="rpmF_bact"/>
    <property type="match status" value="1"/>
</dbReference>
<dbReference type="RefSeq" id="WP_111518117.1">
    <property type="nucleotide sequence ID" value="NZ_QKUB01000001.1"/>
</dbReference>
<dbReference type="GO" id="GO:0015934">
    <property type="term" value="C:large ribosomal subunit"/>
    <property type="evidence" value="ECO:0007669"/>
    <property type="project" value="InterPro"/>
</dbReference>
<evidence type="ECO:0000256" key="3">
    <source>
        <dbReference type="ARBA" id="ARBA00023274"/>
    </source>
</evidence>
<comment type="similarity">
    <text evidence="1 5">Belongs to the bacterial ribosomal protein bL32 family.</text>
</comment>